<reference evidence="2" key="1">
    <citation type="journal article" date="2019" name="Int. J. Syst. Evol. Microbiol.">
        <title>The Global Catalogue of Microorganisms (GCM) 10K type strain sequencing project: providing services to taxonomists for standard genome sequencing and annotation.</title>
        <authorList>
            <consortium name="The Broad Institute Genomics Platform"/>
            <consortium name="The Broad Institute Genome Sequencing Center for Infectious Disease"/>
            <person name="Wu L."/>
            <person name="Ma J."/>
        </authorList>
    </citation>
    <scope>NUCLEOTIDE SEQUENCE [LARGE SCALE GENOMIC DNA]</scope>
    <source>
        <strain evidence="2">CCUG 43114</strain>
    </source>
</reference>
<keyword evidence="2" id="KW-1185">Reference proteome</keyword>
<dbReference type="RefSeq" id="WP_340267831.1">
    <property type="nucleotide sequence ID" value="NZ_JBBEOG010000002.1"/>
</dbReference>
<dbReference type="EMBL" id="JBHSLD010000007">
    <property type="protein sequence ID" value="MFC5380677.1"/>
    <property type="molecule type" value="Genomic_DNA"/>
</dbReference>
<dbReference type="PANTHER" id="PTHR43737:SF1">
    <property type="entry name" value="DUF1501 DOMAIN-CONTAINING PROTEIN"/>
    <property type="match status" value="1"/>
</dbReference>
<name>A0ABW0GMN5_9MICO</name>
<sequence length="430" mass="43459">MPPTTAPHPATGTCPDACSETTTAGLSRRGLLRMAAGAALGAALTTGTTLGGARVAVAATAAPADVLVVLSLRGGMDGLSLVVPSGDPDLQRWRPGIAVPGSTLKRVDGMFGLHPALAPLYPLWDAGRLGAVHACGMPAANRSHFEAMEEMEEAAPGSHLRTGWIDRMVGVAGGGSAFAATQLGSTAAPAALRGPAPEVVAQSLATLGIQVDDALPLSAWESALGHLHRSERPDVAAATQAGLAAAARAGALPPAGAGYPAGRLGTALADVARLVRADVGLRVATVDHGNWDMHSGLGSPEPGRWMYDQVATLAAALAAFAADLGPLLSRVVVVTLSEFGRRAQQNDSGRVDHGYGNAVLVLGGGVVGGRVHGRWPGLAADRLVDGDLAVTTDYRQVLAELLSVRCAVPSVTTSVFPGLVAAPLGLARRG</sequence>
<organism evidence="1 2">
    <name type="scientific">Aquipuribacter nitratireducens</name>
    <dbReference type="NCBI Taxonomy" id="650104"/>
    <lineage>
        <taxon>Bacteria</taxon>
        <taxon>Bacillati</taxon>
        <taxon>Actinomycetota</taxon>
        <taxon>Actinomycetes</taxon>
        <taxon>Micrococcales</taxon>
        <taxon>Intrasporangiaceae</taxon>
        <taxon>Aquipuribacter</taxon>
    </lineage>
</organism>
<accession>A0ABW0GMN5</accession>
<dbReference type="InterPro" id="IPR006311">
    <property type="entry name" value="TAT_signal"/>
</dbReference>
<gene>
    <name evidence="1" type="ORF">ACFPJ6_07740</name>
</gene>
<protein>
    <submittedName>
        <fullName evidence="1">DUF1501 domain-containing protein</fullName>
    </submittedName>
</protein>
<dbReference type="PANTHER" id="PTHR43737">
    <property type="entry name" value="BLL7424 PROTEIN"/>
    <property type="match status" value="1"/>
</dbReference>
<dbReference type="PROSITE" id="PS51318">
    <property type="entry name" value="TAT"/>
    <property type="match status" value="1"/>
</dbReference>
<evidence type="ECO:0000313" key="2">
    <source>
        <dbReference type="Proteomes" id="UP001596122"/>
    </source>
</evidence>
<comment type="caution">
    <text evidence="1">The sequence shown here is derived from an EMBL/GenBank/DDBJ whole genome shotgun (WGS) entry which is preliminary data.</text>
</comment>
<dbReference type="InterPro" id="IPR010869">
    <property type="entry name" value="DUF1501"/>
</dbReference>
<proteinExistence type="predicted"/>
<evidence type="ECO:0000313" key="1">
    <source>
        <dbReference type="EMBL" id="MFC5380677.1"/>
    </source>
</evidence>
<dbReference type="Proteomes" id="UP001596122">
    <property type="component" value="Unassembled WGS sequence"/>
</dbReference>
<dbReference type="Pfam" id="PF07394">
    <property type="entry name" value="DUF1501"/>
    <property type="match status" value="1"/>
</dbReference>